<dbReference type="Pfam" id="PF13302">
    <property type="entry name" value="Acetyltransf_3"/>
    <property type="match status" value="1"/>
</dbReference>
<dbReference type="PANTHER" id="PTHR43792">
    <property type="entry name" value="GNAT FAMILY, PUTATIVE (AFU_ORTHOLOGUE AFUA_3G00765)-RELATED-RELATED"/>
    <property type="match status" value="1"/>
</dbReference>
<dbReference type="InterPro" id="IPR016181">
    <property type="entry name" value="Acyl_CoA_acyltransferase"/>
</dbReference>
<keyword evidence="2" id="KW-0808">Transferase</keyword>
<gene>
    <name evidence="2" type="ORF">H0E82_15715</name>
</gene>
<dbReference type="PANTHER" id="PTHR43792:SF1">
    <property type="entry name" value="N-ACETYLTRANSFERASE DOMAIN-CONTAINING PROTEIN"/>
    <property type="match status" value="1"/>
</dbReference>
<dbReference type="Gene3D" id="3.40.630.30">
    <property type="match status" value="1"/>
</dbReference>
<sequence>MTFPVLTTARLTLRVPRIEDFERYAEVIGDPVAARHIGGHLPRAGAWRRFLQMPGAWLVQGFAMFSVIDTATGRWLGQSGPWRPEGWPGNEIGFVFHPDAWGRGYAREATAAAMDWAFDHLGWDAVIHCIEPGNVASQRLAQRLGSINTGPGRLPPPSDGVAVDIWRQSAAQWRARRGGDAA</sequence>
<evidence type="ECO:0000259" key="1">
    <source>
        <dbReference type="PROSITE" id="PS51186"/>
    </source>
</evidence>
<evidence type="ECO:0000313" key="2">
    <source>
        <dbReference type="EMBL" id="NYZ64187.1"/>
    </source>
</evidence>
<evidence type="ECO:0000313" key="3">
    <source>
        <dbReference type="Proteomes" id="UP000589896"/>
    </source>
</evidence>
<name>A0A7Z0QUN9_9GAMM</name>
<dbReference type="GO" id="GO:0016747">
    <property type="term" value="F:acyltransferase activity, transferring groups other than amino-acyl groups"/>
    <property type="evidence" value="ECO:0007669"/>
    <property type="project" value="InterPro"/>
</dbReference>
<dbReference type="Proteomes" id="UP000589896">
    <property type="component" value="Unassembled WGS sequence"/>
</dbReference>
<dbReference type="InterPro" id="IPR051531">
    <property type="entry name" value="N-acetyltransferase"/>
</dbReference>
<feature type="domain" description="N-acetyltransferase" evidence="1">
    <location>
        <begin position="11"/>
        <end position="168"/>
    </location>
</feature>
<dbReference type="RefSeq" id="WP_180546393.1">
    <property type="nucleotide sequence ID" value="NZ_JACCJZ010000020.1"/>
</dbReference>
<dbReference type="PROSITE" id="PS51186">
    <property type="entry name" value="GNAT"/>
    <property type="match status" value="1"/>
</dbReference>
<protein>
    <submittedName>
        <fullName evidence="2">GNAT family N-acetyltransferase</fullName>
    </submittedName>
</protein>
<accession>A0A7Z0QUN9</accession>
<dbReference type="EMBL" id="JACCJZ010000020">
    <property type="protein sequence ID" value="NYZ64187.1"/>
    <property type="molecule type" value="Genomic_DNA"/>
</dbReference>
<dbReference type="SUPFAM" id="SSF55729">
    <property type="entry name" value="Acyl-CoA N-acyltransferases (Nat)"/>
    <property type="match status" value="1"/>
</dbReference>
<keyword evidence="3" id="KW-1185">Reference proteome</keyword>
<organism evidence="2 3">
    <name type="scientific">Luteimonas deserti</name>
    <dbReference type="NCBI Taxonomy" id="2752306"/>
    <lineage>
        <taxon>Bacteria</taxon>
        <taxon>Pseudomonadati</taxon>
        <taxon>Pseudomonadota</taxon>
        <taxon>Gammaproteobacteria</taxon>
        <taxon>Lysobacterales</taxon>
        <taxon>Lysobacteraceae</taxon>
        <taxon>Luteimonas</taxon>
    </lineage>
</organism>
<dbReference type="InterPro" id="IPR000182">
    <property type="entry name" value="GNAT_dom"/>
</dbReference>
<comment type="caution">
    <text evidence="2">The sequence shown here is derived from an EMBL/GenBank/DDBJ whole genome shotgun (WGS) entry which is preliminary data.</text>
</comment>
<reference evidence="2 3" key="1">
    <citation type="submission" date="2020-07" db="EMBL/GenBank/DDBJ databases">
        <title>isolation of Luteimonas sp. SJ-16.</title>
        <authorList>
            <person name="Huang X.-X."/>
            <person name="Xu L."/>
            <person name="Sun J.-Q."/>
        </authorList>
    </citation>
    <scope>NUCLEOTIDE SEQUENCE [LARGE SCALE GENOMIC DNA]</scope>
    <source>
        <strain evidence="2 3">SJ-16</strain>
    </source>
</reference>
<proteinExistence type="predicted"/>
<dbReference type="AlphaFoldDB" id="A0A7Z0QUN9"/>